<dbReference type="Pfam" id="PF00171">
    <property type="entry name" value="Aldedh"/>
    <property type="match status" value="1"/>
</dbReference>
<evidence type="ECO:0000313" key="5">
    <source>
        <dbReference type="EMBL" id="MFD0850246.1"/>
    </source>
</evidence>
<dbReference type="Proteomes" id="UP001597124">
    <property type="component" value="Unassembled WGS sequence"/>
</dbReference>
<proteinExistence type="inferred from homology"/>
<evidence type="ECO:0000256" key="2">
    <source>
        <dbReference type="PROSITE-ProRule" id="PRU10007"/>
    </source>
</evidence>
<dbReference type="PANTHER" id="PTHR11699">
    <property type="entry name" value="ALDEHYDE DEHYDROGENASE-RELATED"/>
    <property type="match status" value="1"/>
</dbReference>
<protein>
    <submittedName>
        <fullName evidence="5">Aldehyde dehydrogenase family protein</fullName>
    </submittedName>
</protein>
<dbReference type="EMBL" id="JBHTIK010000015">
    <property type="protein sequence ID" value="MFD0850246.1"/>
    <property type="molecule type" value="Genomic_DNA"/>
</dbReference>
<dbReference type="RefSeq" id="WP_381494198.1">
    <property type="nucleotide sequence ID" value="NZ_JBHTIK010000015.1"/>
</dbReference>
<keyword evidence="6" id="KW-1185">Reference proteome</keyword>
<keyword evidence="1 3" id="KW-0560">Oxidoreductase</keyword>
<dbReference type="InterPro" id="IPR016160">
    <property type="entry name" value="Ald_DH_CS_CYS"/>
</dbReference>
<dbReference type="InterPro" id="IPR016161">
    <property type="entry name" value="Ald_DH/histidinol_DH"/>
</dbReference>
<dbReference type="InterPro" id="IPR044086">
    <property type="entry name" value="LUC3-like"/>
</dbReference>
<sequence length="471" mass="49709">MDFDAAYTMTINGAAVAGEARFPVLNPATEAVLGAAPDCTRAELDTAVAAARAAFPGWAATPVAERRAAILALSAAIAAHQDALSRLLTREQGKPQAEAMAEVQGAAWFLAGFTDIDLPVDVVEDAGRRFETHHVPIGVVGAISPWNFPVMLAMFKIGPALIAGNTMVLKPSPFAPLAALKIGEIARDILPPGVLNVVSGGDDLGPWLTAHPGIDKLSFTGSSATGRRVMESAAHSLKRVTLELGGNDAAIVLPDVDVQVVAEKLFWSAFANNGQICVATKRMYIHKDIYEPLKAAIVEYAKGVKVGDGSEQGTGIGPINNKQQYDRVIALIEDAKANGYDFLMGGDTARTEGYFIPITILDNPPETSRIVREEQFGPVLPLLRFDDIDEAVARANESEYGLAGSVWSGNEAAAVAVANRLGTGTVWINDLQALSPRAAFGGHRQSGLGIEGSVHGLLEYTLPRTVVTTLA</sequence>
<name>A0ABW3C9I9_SPHXN</name>
<feature type="active site" evidence="2">
    <location>
        <position position="243"/>
    </location>
</feature>
<reference evidence="6" key="1">
    <citation type="journal article" date="2019" name="Int. J. Syst. Evol. Microbiol.">
        <title>The Global Catalogue of Microorganisms (GCM) 10K type strain sequencing project: providing services to taxonomists for standard genome sequencing and annotation.</title>
        <authorList>
            <consortium name="The Broad Institute Genomics Platform"/>
            <consortium name="The Broad Institute Genome Sequencing Center for Infectious Disease"/>
            <person name="Wu L."/>
            <person name="Ma J."/>
        </authorList>
    </citation>
    <scope>NUCLEOTIDE SEQUENCE [LARGE SCALE GENOMIC DNA]</scope>
    <source>
        <strain evidence="6">CCUG 52537</strain>
    </source>
</reference>
<feature type="domain" description="Aldehyde dehydrogenase" evidence="4">
    <location>
        <begin position="20"/>
        <end position="466"/>
    </location>
</feature>
<evidence type="ECO:0000256" key="3">
    <source>
        <dbReference type="RuleBase" id="RU003345"/>
    </source>
</evidence>
<gene>
    <name evidence="5" type="ORF">ACFQ00_18065</name>
</gene>
<evidence type="ECO:0000256" key="1">
    <source>
        <dbReference type="ARBA" id="ARBA00023002"/>
    </source>
</evidence>
<dbReference type="InterPro" id="IPR015590">
    <property type="entry name" value="Aldehyde_DH_dom"/>
</dbReference>
<evidence type="ECO:0000259" key="4">
    <source>
        <dbReference type="Pfam" id="PF00171"/>
    </source>
</evidence>
<dbReference type="InterPro" id="IPR029510">
    <property type="entry name" value="Ald_DH_CS_GLU"/>
</dbReference>
<comment type="caution">
    <text evidence="5">The sequence shown here is derived from an EMBL/GenBank/DDBJ whole genome shotgun (WGS) entry which is preliminary data.</text>
</comment>
<dbReference type="InterPro" id="IPR016162">
    <property type="entry name" value="Ald_DH_N"/>
</dbReference>
<dbReference type="InterPro" id="IPR016163">
    <property type="entry name" value="Ald_DH_C"/>
</dbReference>
<organism evidence="5 6">
    <name type="scientific">Sphingosinicella xenopeptidilytica</name>
    <dbReference type="NCBI Taxonomy" id="364098"/>
    <lineage>
        <taxon>Bacteria</taxon>
        <taxon>Pseudomonadati</taxon>
        <taxon>Pseudomonadota</taxon>
        <taxon>Alphaproteobacteria</taxon>
        <taxon>Sphingomonadales</taxon>
        <taxon>Sphingosinicellaceae</taxon>
        <taxon>Sphingosinicella</taxon>
    </lineage>
</organism>
<dbReference type="PROSITE" id="PS00070">
    <property type="entry name" value="ALDEHYDE_DEHYDR_CYS"/>
    <property type="match status" value="1"/>
</dbReference>
<dbReference type="Gene3D" id="3.40.605.10">
    <property type="entry name" value="Aldehyde Dehydrogenase, Chain A, domain 1"/>
    <property type="match status" value="1"/>
</dbReference>
<dbReference type="Gene3D" id="3.40.309.10">
    <property type="entry name" value="Aldehyde Dehydrogenase, Chain A, domain 2"/>
    <property type="match status" value="1"/>
</dbReference>
<dbReference type="SUPFAM" id="SSF53720">
    <property type="entry name" value="ALDH-like"/>
    <property type="match status" value="1"/>
</dbReference>
<dbReference type="CDD" id="cd07106">
    <property type="entry name" value="ALDH_AldA-AAD23400"/>
    <property type="match status" value="1"/>
</dbReference>
<evidence type="ECO:0000313" key="6">
    <source>
        <dbReference type="Proteomes" id="UP001597124"/>
    </source>
</evidence>
<accession>A0ABW3C9I9</accession>
<comment type="similarity">
    <text evidence="3">Belongs to the aldehyde dehydrogenase family.</text>
</comment>
<dbReference type="PROSITE" id="PS00687">
    <property type="entry name" value="ALDEHYDE_DEHYDR_GLU"/>
    <property type="match status" value="1"/>
</dbReference>